<dbReference type="InterPro" id="IPR025851">
    <property type="entry name" value="SUKH-4"/>
</dbReference>
<reference evidence="1 2" key="1">
    <citation type="journal article" date="2019" name="Int. J. Syst. Evol. Microbiol.">
        <title>The Global Catalogue of Microorganisms (GCM) 10K type strain sequencing project: providing services to taxonomists for standard genome sequencing and annotation.</title>
        <authorList>
            <consortium name="The Broad Institute Genomics Platform"/>
            <consortium name="The Broad Institute Genome Sequencing Center for Infectious Disease"/>
            <person name="Wu L."/>
            <person name="Ma J."/>
        </authorList>
    </citation>
    <scope>NUCLEOTIDE SEQUENCE [LARGE SCALE GENOMIC DNA]</scope>
    <source>
        <strain evidence="1 2">JCM 13002</strain>
    </source>
</reference>
<dbReference type="EMBL" id="BAAALD010000102">
    <property type="protein sequence ID" value="GAA1117155.1"/>
    <property type="molecule type" value="Genomic_DNA"/>
</dbReference>
<keyword evidence="2" id="KW-1185">Reference proteome</keyword>
<sequence length="435" mass="46065">MITQEQALAAADRWLNGDAPAEQRRAVRHREFGLGWVVWAAPAPLERDPVTGERRPPADLGDACGVVDRESGELTVWPSIPVDEVVRAYEAEHAERAHRNDPPVTGPGNTAVATYVNPADGEEVMLYRNAGPGLPPAEYQLAAELDRLGVPAGNVVAVHTDLRPATLPGGYTAALLERAFPNASVSCSHTYGIFADERAEGAAALTLHAERVARLAGQALPPRPHRVPAPQPGEVEQAAPVRDVALGRRLAEVFGEVVRYDADDIAGSALPEPVRSTLTWAGLPADVPLFFVADRPDAPPAGGLLADLRTHLTAAGTELEDSLLDVLAGWTRIGSDGLCIVAVQCTGDEQGLGSVWAVNPRTGSGRYVSASLSAFLRGLDALVTARAAMRGLDPLAAGAAVAALQTELAGIDPQAFHKDSTWWNVIVEQMWHGLF</sequence>
<evidence type="ECO:0000313" key="2">
    <source>
        <dbReference type="Proteomes" id="UP001499987"/>
    </source>
</evidence>
<comment type="caution">
    <text evidence="1">The sequence shown here is derived from an EMBL/GenBank/DDBJ whole genome shotgun (WGS) entry which is preliminary data.</text>
</comment>
<dbReference type="Pfam" id="PF14440">
    <property type="entry name" value="XOO_2897-deam"/>
    <property type="match status" value="1"/>
</dbReference>
<evidence type="ECO:0000313" key="1">
    <source>
        <dbReference type="EMBL" id="GAA1117155.1"/>
    </source>
</evidence>
<name>A0ABN1U497_9ACTN</name>
<dbReference type="Pfam" id="PF14435">
    <property type="entry name" value="SUKH-4"/>
    <property type="match status" value="1"/>
</dbReference>
<dbReference type="Proteomes" id="UP001499987">
    <property type="component" value="Unassembled WGS sequence"/>
</dbReference>
<accession>A0ABN1U497</accession>
<organism evidence="1 2">
    <name type="scientific">Kitasatospora arboriphila</name>
    <dbReference type="NCBI Taxonomy" id="258052"/>
    <lineage>
        <taxon>Bacteria</taxon>
        <taxon>Bacillati</taxon>
        <taxon>Actinomycetota</taxon>
        <taxon>Actinomycetes</taxon>
        <taxon>Kitasatosporales</taxon>
        <taxon>Streptomycetaceae</taxon>
        <taxon>Kitasatospora</taxon>
    </lineage>
</organism>
<dbReference type="InterPro" id="IPR032722">
    <property type="entry name" value="Deaminase_XOO_2897"/>
</dbReference>
<gene>
    <name evidence="1" type="ORF">GCM10009663_66610</name>
</gene>
<evidence type="ECO:0008006" key="3">
    <source>
        <dbReference type="Google" id="ProtNLM"/>
    </source>
</evidence>
<proteinExistence type="predicted"/>
<protein>
    <recommendedName>
        <fullName evidence="3">Nucleic acid/nucleotide deaminase of polymorphic system toxin</fullName>
    </recommendedName>
</protein>
<dbReference type="RefSeq" id="WP_344627439.1">
    <property type="nucleotide sequence ID" value="NZ_BAAALD010000102.1"/>
</dbReference>